<gene>
    <name evidence="2" type="ORF">DYB36_013345</name>
</gene>
<reference evidence="2 3" key="1">
    <citation type="submission" date="2018-08" db="EMBL/GenBank/DDBJ databases">
        <title>Aphanomyces genome sequencing and annotation.</title>
        <authorList>
            <person name="Minardi D."/>
            <person name="Oidtmann B."/>
            <person name="Van Der Giezen M."/>
            <person name="Studholme D.J."/>
        </authorList>
    </citation>
    <scope>NUCLEOTIDE SEQUENCE [LARGE SCALE GENOMIC DNA]</scope>
    <source>
        <strain evidence="2 3">Kv</strain>
    </source>
</reference>
<dbReference type="SUPFAM" id="SSF48097">
    <property type="entry name" value="Regulator of G-protein signaling, RGS"/>
    <property type="match status" value="2"/>
</dbReference>
<dbReference type="PANTHER" id="PTHR10845">
    <property type="entry name" value="REGULATOR OF G PROTEIN SIGNALING"/>
    <property type="match status" value="1"/>
</dbReference>
<feature type="domain" description="RGS" evidence="1">
    <location>
        <begin position="18"/>
        <end position="146"/>
    </location>
</feature>
<dbReference type="AlphaFoldDB" id="A0A397AA27"/>
<dbReference type="PROSITE" id="PS50132">
    <property type="entry name" value="RGS"/>
    <property type="match status" value="1"/>
</dbReference>
<dbReference type="InterPro" id="IPR044926">
    <property type="entry name" value="RGS_subdomain_2"/>
</dbReference>
<accession>A0A397AA27</accession>
<dbReference type="InterPro" id="IPR016137">
    <property type="entry name" value="RGS"/>
</dbReference>
<evidence type="ECO:0000313" key="3">
    <source>
        <dbReference type="Proteomes" id="UP000265427"/>
    </source>
</evidence>
<comment type="caution">
    <text evidence="2">The sequence shown here is derived from an EMBL/GenBank/DDBJ whole genome shotgun (WGS) entry which is preliminary data.</text>
</comment>
<evidence type="ECO:0000313" key="2">
    <source>
        <dbReference type="EMBL" id="RHY03174.1"/>
    </source>
</evidence>
<organism evidence="2 3">
    <name type="scientific">Aphanomyces astaci</name>
    <name type="common">Crayfish plague agent</name>
    <dbReference type="NCBI Taxonomy" id="112090"/>
    <lineage>
        <taxon>Eukaryota</taxon>
        <taxon>Sar</taxon>
        <taxon>Stramenopiles</taxon>
        <taxon>Oomycota</taxon>
        <taxon>Saprolegniomycetes</taxon>
        <taxon>Saprolegniales</taxon>
        <taxon>Verrucalvaceae</taxon>
        <taxon>Aphanomyces</taxon>
    </lineage>
</organism>
<dbReference type="PRINTS" id="PR01301">
    <property type="entry name" value="RGSPROTEIN"/>
</dbReference>
<dbReference type="Pfam" id="PF00615">
    <property type="entry name" value="RGS"/>
    <property type="match status" value="1"/>
</dbReference>
<dbReference type="SMART" id="SM00315">
    <property type="entry name" value="RGS"/>
    <property type="match status" value="1"/>
</dbReference>
<dbReference type="VEuPathDB" id="FungiDB:H257_17541"/>
<sequence>MAKRTGNVDVLITKRDITIDDVMNNPIAVGYLLDFCQKNLCAENLNFVVAVDRYKDRCEVLDFNDEDDVKTCGAMAATIWKDFLSRNSPNEVSLPSEDRQVTIERMDKITKFKGKLFDVAIQDAMKTLQRDIMNRFIKSSQFSELVSRLSEAADAFDPFELVPPSNITTSSTTIETAEITLDDILADAVLFEELHTYLNKTIMASCHMEIIKSSHVGVEFNAENLKCVREICIFDDLAKAKDVVVTKKKAWAIYRNFVMAGSQFEVSCSNATRKNVMQHLGCPVEKMFDEVKETTVMTLKQDLKGFLSALDRKSIKDQLKKLEKGNKVGLMQNISNKFFRK</sequence>
<proteinExistence type="predicted"/>
<dbReference type="Gene3D" id="1.10.167.10">
    <property type="entry name" value="Regulator of G-protein Signalling 4, domain 2"/>
    <property type="match status" value="2"/>
</dbReference>
<dbReference type="Proteomes" id="UP000265427">
    <property type="component" value="Unassembled WGS sequence"/>
</dbReference>
<evidence type="ECO:0000259" key="1">
    <source>
        <dbReference type="PROSITE" id="PS50132"/>
    </source>
</evidence>
<name>A0A397AA27_APHAT</name>
<dbReference type="InterPro" id="IPR036305">
    <property type="entry name" value="RGS_sf"/>
</dbReference>
<dbReference type="EMBL" id="QUSZ01007220">
    <property type="protein sequence ID" value="RHY03174.1"/>
    <property type="molecule type" value="Genomic_DNA"/>
</dbReference>
<protein>
    <recommendedName>
        <fullName evidence="1">RGS domain-containing protein</fullName>
    </recommendedName>
</protein>
<dbReference type="PANTHER" id="PTHR10845:SF192">
    <property type="entry name" value="DOUBLE HIT, ISOFORM B"/>
    <property type="match status" value="1"/>
</dbReference>